<gene>
    <name evidence="3" type="ORF">FB563_5855</name>
</gene>
<accession>A0A542UNR7</accession>
<dbReference type="Proteomes" id="UP000318103">
    <property type="component" value="Unassembled WGS sequence"/>
</dbReference>
<dbReference type="SMART" id="SM00347">
    <property type="entry name" value="HTH_MARR"/>
    <property type="match status" value="1"/>
</dbReference>
<feature type="domain" description="HTH marR-type" evidence="2">
    <location>
        <begin position="4"/>
        <end position="106"/>
    </location>
</feature>
<dbReference type="InterPro" id="IPR000835">
    <property type="entry name" value="HTH_MarR-typ"/>
</dbReference>
<feature type="region of interest" description="Disordered" evidence="1">
    <location>
        <begin position="111"/>
        <end position="148"/>
    </location>
</feature>
<evidence type="ECO:0000313" key="3">
    <source>
        <dbReference type="EMBL" id="TQL00742.1"/>
    </source>
</evidence>
<evidence type="ECO:0000313" key="4">
    <source>
        <dbReference type="Proteomes" id="UP000318103"/>
    </source>
</evidence>
<evidence type="ECO:0000256" key="1">
    <source>
        <dbReference type="SAM" id="MobiDB-lite"/>
    </source>
</evidence>
<comment type="caution">
    <text evidence="3">The sequence shown here is derived from an EMBL/GenBank/DDBJ whole genome shotgun (WGS) entry which is preliminary data.</text>
</comment>
<reference evidence="3 4" key="1">
    <citation type="submission" date="2019-06" db="EMBL/GenBank/DDBJ databases">
        <title>Sequencing the genomes of 1000 actinobacteria strains.</title>
        <authorList>
            <person name="Klenk H.-P."/>
        </authorList>
    </citation>
    <scope>NUCLEOTIDE SEQUENCE [LARGE SCALE GENOMIC DNA]</scope>
    <source>
        <strain evidence="3 4">DSM 41929</strain>
    </source>
</reference>
<name>A0A542UNR7_9ACTN</name>
<dbReference type="GO" id="GO:0003700">
    <property type="term" value="F:DNA-binding transcription factor activity"/>
    <property type="evidence" value="ECO:0007669"/>
    <property type="project" value="InterPro"/>
</dbReference>
<evidence type="ECO:0000259" key="2">
    <source>
        <dbReference type="SMART" id="SM00347"/>
    </source>
</evidence>
<dbReference type="EMBL" id="VFNX01000001">
    <property type="protein sequence ID" value="TQL00742.1"/>
    <property type="molecule type" value="Genomic_DNA"/>
</dbReference>
<dbReference type="AlphaFoldDB" id="A0A542UNR7"/>
<dbReference type="Gene3D" id="1.10.10.10">
    <property type="entry name" value="Winged helix-like DNA-binding domain superfamily/Winged helix DNA-binding domain"/>
    <property type="match status" value="1"/>
</dbReference>
<feature type="compositionally biased region" description="Basic and acidic residues" evidence="1">
    <location>
        <begin position="114"/>
        <end position="126"/>
    </location>
</feature>
<dbReference type="InterPro" id="IPR036388">
    <property type="entry name" value="WH-like_DNA-bd_sf"/>
</dbReference>
<proteinExistence type="predicted"/>
<dbReference type="SUPFAM" id="SSF46785">
    <property type="entry name" value="Winged helix' DNA-binding domain"/>
    <property type="match status" value="1"/>
</dbReference>
<sequence length="148" mass="15978">MHGELRVQHGLSLHDYLILGALAEAASGSVPVAKPAAFLQDSGDRLSYLLRGLQAAGLIDRHRRAGDRGTVEATLTDAGRSRFAAAETSAQALMRQLSPGWQQSIRELAAPARPPDRCIPHGDGHLRRGQRLPVRPASYGRPGFARCR</sequence>
<protein>
    <recommendedName>
        <fullName evidence="2">HTH marR-type domain-containing protein</fullName>
    </recommendedName>
</protein>
<dbReference type="InterPro" id="IPR036390">
    <property type="entry name" value="WH_DNA-bd_sf"/>
</dbReference>
<keyword evidence="4" id="KW-1185">Reference proteome</keyword>
<organism evidence="3 4">
    <name type="scientific">Streptomyces puniciscabiei</name>
    <dbReference type="NCBI Taxonomy" id="164348"/>
    <lineage>
        <taxon>Bacteria</taxon>
        <taxon>Bacillati</taxon>
        <taxon>Actinomycetota</taxon>
        <taxon>Actinomycetes</taxon>
        <taxon>Kitasatosporales</taxon>
        <taxon>Streptomycetaceae</taxon>
        <taxon>Streptomyces</taxon>
    </lineage>
</organism>